<dbReference type="EMBL" id="CP118101">
    <property type="protein sequence ID" value="WDH80886.1"/>
    <property type="molecule type" value="Genomic_DNA"/>
</dbReference>
<keyword evidence="1" id="KW-0812">Transmembrane</keyword>
<evidence type="ECO:0000313" key="2">
    <source>
        <dbReference type="EMBL" id="WDH80886.1"/>
    </source>
</evidence>
<gene>
    <name evidence="2" type="ORF">PUW23_15215</name>
    <name evidence="3" type="ORF">PUW25_14975</name>
</gene>
<dbReference type="Proteomes" id="UP001221519">
    <property type="component" value="Chromosome"/>
</dbReference>
<protein>
    <submittedName>
        <fullName evidence="2">Uncharacterized protein</fullName>
    </submittedName>
</protein>
<keyword evidence="1" id="KW-0472">Membrane</keyword>
<dbReference type="Proteomes" id="UP001220962">
    <property type="component" value="Chromosome"/>
</dbReference>
<feature type="transmembrane region" description="Helical" evidence="1">
    <location>
        <begin position="69"/>
        <end position="93"/>
    </location>
</feature>
<evidence type="ECO:0000313" key="4">
    <source>
        <dbReference type="Proteomes" id="UP001220962"/>
    </source>
</evidence>
<dbReference type="RefSeq" id="WP_152557650.1">
    <property type="nucleotide sequence ID" value="NZ_CP118101.1"/>
</dbReference>
<name>A0AAX3MTE0_9BACL</name>
<accession>A0AAX3MTE0</accession>
<keyword evidence="1" id="KW-1133">Transmembrane helix</keyword>
<keyword evidence="5" id="KW-1185">Reference proteome</keyword>
<reference evidence="2 5" key="1">
    <citation type="submission" date="2023-02" db="EMBL/GenBank/DDBJ databases">
        <title>Pathogen: clinical or host-associated sample.</title>
        <authorList>
            <person name="Hergert J."/>
            <person name="Casey R."/>
            <person name="Wagner J."/>
            <person name="Young E.L."/>
            <person name="Oakeson K.F."/>
        </authorList>
    </citation>
    <scope>NUCLEOTIDE SEQUENCE</scope>
    <source>
        <strain evidence="3 5">2022CK-00829</strain>
        <strain evidence="2">2022CK-00830</strain>
    </source>
</reference>
<proteinExistence type="predicted"/>
<evidence type="ECO:0000313" key="3">
    <source>
        <dbReference type="EMBL" id="WDI00586.1"/>
    </source>
</evidence>
<dbReference type="EMBL" id="CP118108">
    <property type="protein sequence ID" value="WDI00586.1"/>
    <property type="molecule type" value="Genomic_DNA"/>
</dbReference>
<evidence type="ECO:0000313" key="5">
    <source>
        <dbReference type="Proteomes" id="UP001221519"/>
    </source>
</evidence>
<evidence type="ECO:0000256" key="1">
    <source>
        <dbReference type="SAM" id="Phobius"/>
    </source>
</evidence>
<sequence>MGHTRTIYCVHCHAEIESRHDLVVSLSFMSLLAYHNACYASALKGCQSFVISDEPINGTAANWMTAVSILLSIISFIFINGYVGAILLLVPLIRFCSWFMYERHLD</sequence>
<organism evidence="2 4">
    <name type="scientific">Paenibacillus urinalis</name>
    <dbReference type="NCBI Taxonomy" id="521520"/>
    <lineage>
        <taxon>Bacteria</taxon>
        <taxon>Bacillati</taxon>
        <taxon>Bacillota</taxon>
        <taxon>Bacilli</taxon>
        <taxon>Bacillales</taxon>
        <taxon>Paenibacillaceae</taxon>
        <taxon>Paenibacillus</taxon>
    </lineage>
</organism>
<dbReference type="AlphaFoldDB" id="A0AAX3MTE0"/>